<feature type="compositionally biased region" description="Basic and acidic residues" evidence="4">
    <location>
        <begin position="785"/>
        <end position="798"/>
    </location>
</feature>
<feature type="region of interest" description="Disordered" evidence="4">
    <location>
        <begin position="658"/>
        <end position="707"/>
    </location>
</feature>
<name>A0A8W8IRR4_MAGGI</name>
<proteinExistence type="predicted"/>
<dbReference type="SUPFAM" id="SSF52047">
    <property type="entry name" value="RNI-like"/>
    <property type="match status" value="1"/>
</dbReference>
<dbReference type="Proteomes" id="UP000005408">
    <property type="component" value="Unassembled WGS sequence"/>
</dbReference>
<feature type="region of interest" description="Disordered" evidence="4">
    <location>
        <begin position="1126"/>
        <end position="1184"/>
    </location>
</feature>
<feature type="compositionally biased region" description="Basic and acidic residues" evidence="4">
    <location>
        <begin position="1253"/>
        <end position="1263"/>
    </location>
</feature>
<reference evidence="6" key="1">
    <citation type="submission" date="2022-08" db="UniProtKB">
        <authorList>
            <consortium name="EnsemblMetazoa"/>
        </authorList>
    </citation>
    <scope>IDENTIFICATION</scope>
    <source>
        <strain evidence="6">05x7-T-G4-1.051#20</strain>
    </source>
</reference>
<evidence type="ECO:0000256" key="3">
    <source>
        <dbReference type="SAM" id="Coils"/>
    </source>
</evidence>
<feature type="compositionally biased region" description="Polar residues" evidence="4">
    <location>
        <begin position="733"/>
        <end position="757"/>
    </location>
</feature>
<feature type="compositionally biased region" description="Polar residues" evidence="4">
    <location>
        <begin position="1738"/>
        <end position="1769"/>
    </location>
</feature>
<evidence type="ECO:0000256" key="2">
    <source>
        <dbReference type="ARBA" id="ARBA00023054"/>
    </source>
</evidence>
<dbReference type="SUPFAM" id="SSF81383">
    <property type="entry name" value="F-box domain"/>
    <property type="match status" value="1"/>
</dbReference>
<feature type="compositionally biased region" description="Basic and acidic residues" evidence="4">
    <location>
        <begin position="980"/>
        <end position="991"/>
    </location>
</feature>
<keyword evidence="2 3" id="KW-0175">Coiled coil</keyword>
<protein>
    <recommendedName>
        <fullName evidence="5">F-box domain-containing protein</fullName>
    </recommendedName>
</protein>
<feature type="compositionally biased region" description="Basic and acidic residues" evidence="4">
    <location>
        <begin position="137"/>
        <end position="147"/>
    </location>
</feature>
<feature type="region of interest" description="Disordered" evidence="4">
    <location>
        <begin position="1253"/>
        <end position="1279"/>
    </location>
</feature>
<evidence type="ECO:0000313" key="7">
    <source>
        <dbReference type="Proteomes" id="UP000005408"/>
    </source>
</evidence>
<dbReference type="EnsemblMetazoa" id="G15134.1">
    <property type="protein sequence ID" value="G15134.1:cds"/>
    <property type="gene ID" value="G15134"/>
</dbReference>
<sequence>MEKSSKKLKLDSEAIHSNMKSGDPLDVGDLDYLNDIIPYRCPKCRDERKFSSLSDLRLHLDKNHSYQVGYVRPRARMQVFDAKSEKTKENNSINEGKRKTSSPRLEIRSSDGRSSPLLLSFKEDARILESQLRAAKEAEMRNKERSYQRKTGHVNESGTIDSLHQKLMSSRNQQWKAEEALYSIDSVLDNLEKSVEMRFRDQRGVISDLASSLDNREEQLSQANLTLKSLQKERQKLMRETQEVLQQSEIKNERLKFELERRDDVLHSVKSQLHDLRVKTEESIRLRDNELMLTKDRVHHLELEKETLLRDVEELMRASDQDSVHLKQALGAKERQLKLVNNELLKIRNEQSDLMNESVKLYEAAEMGNEKLKKAIQTKDSKLQQAEMELVKLRKMQDDLVSESQLLTEQADSHSQAMRGVLMEKESTLSALRQELDRVVQEKDRLLTAVETRATGINSEAIKRDVHTVPVNSSLEQEKISQELDRVVKERDRLLTALETRAPVNFEAHQRHVAVNSSTQEQEEMRQELERVMKERDRLMEVMERSHVRGHVMEETCEIDGENALIKEEKLIQRQNATQNQRVVTPVLSVNDADISKLQSELEEKQAHLEKKERELESLKKFINTTAEKEMVGRQKLEEFISELIDRADQAERELELMRRKSRTAHPTKDPMEDRDLQKLHRSPKQNTLTTSPANQMPSHNTSGTSGLYSSVARHLVEATVEPWPNSIAPSALNPTKKTASSSDSENTQNGIKSNIQGKKVPPPNRGRTYHPKETPPVRSLSHQSSHDSEVESPESKTKNQQRQSETSRQLAYQSSNDTEVMSPESRAKLQPRNVGTDRALLQQSSNDSEIMSDEGSTEYSPLPTNKRYSDNKKQFQRTNSNQSYISQRQGWMDPDSILYSETMDDPDLERISVDSFNGLPPELHQISGGNPNVVYVPFNRRTGQPIRPHLDSTRHPDPNSDPNQQQNHDIDSTPIQVEASDKMESNKTDLSESSTYSHSEFKKIKPRDSPDKGSHRETSRFESESPSEKSSKPPKRCEQKPEKDREENVVMKSIGVMANIPSFQGTTTESESCEEMEMAENSLSDVKSFSEDYPLEKQDSFEKELDDNGIIWDLDDHSHHSLIESRRFSPYGSEMKSPSNQGIDFDDSDSLDSVPVKDQSGESSEYHSAGLGEAGLNSLSFNTYPPRKKQVNFQTLSERSDPVNYNKRPNKYRGYPRNEDYRLLDNETDEDEYEEDIQRWKNFTTDINTDLQREAKTGDHQPRPYSSTGRYKSPMSSTMSSYEKSQLFNRSEPRAGGQSFAWQREAYPMHLQPSMLPFGEPLQRTMSSPRLYKRFLMNEDVPYFYQNLHSSWRPSFQRGKFTQDVGKRLSSSLSNLNTRASSELAPRTSVCKDSSTQTWLLDRQLTEKDLHYMEEISSSVSSPEKNSDRMSQIGCKADEVMQKSESKLVDVKPSSNSSCLSSRHVPSSSVSLGSNENTDKNMAGSMKNFKSNNIEKSQNTSSSTDVSDNKIFQESNCSKPQSSSSCLQNDDSRKHHSEKNDGNHEKGTDNTDGDSQRSAIRSSSVEELSFPQSTENSTSSAKNLSQRSSDGLGNVGNKCTMSAHNSANDEIKHISNSTRTVSVDSENCDKSKNSASSNNEENLKQLSKQSSDVKGLDVSNPHDKYVKEDAEQDFTRSDSKSGDSHLESLNKADLCNNVQDNTKCKDVEYSSKGSSAKSTLSKSNENKSMEIKGSGSLADSKTMSDSKQSADSQTMSDSKPLSVSQKSRPLTHPHHDEDDDTSIMTDLSLGSSVADISNQSSNFSNFFNQRKMGGDRVEDPDKDRDCHDDQIMEDEVPSEATREQSYLLSEEKSETSEGMQGSRNSGKLQKQKTMPLVAEFEPFTMAFDGDTKPPVFSEVQETEDEDDLSTLDSCSVTLSGTDEMRAPTTSRREETRKRRQALQKIFRFLDVDSLLVVAQVCREWKKVSRNRSLWKRVVLENKKCSSKFLISLSNWCTSVKHLTLKNLSPRDQRQTEADDVYQSSIRGSLEMGLERLLQVCESTLLSLSIIDCGTLLTDKSIWLASCYSRMLRSVEYLSSSFPLGPDVIYALGAGCRDITTLKIYPIYPCENEEKFSNKCLQIVSQFCSDLEVLSIGGSKVDINGLVLIAKACPRLQHLELHHSQEITSDVAVAVCRLGLKQLLTLAFIHTPVTSDALKHFYKSCKHLKDVQVSLFISDFYQGKAETEDTKLKKWQKFVKDIKSLERIPGLGNILKLSLQNT</sequence>
<dbReference type="OMA" id="SDHTQKN"/>
<dbReference type="CDD" id="cd22109">
    <property type="entry name" value="F-box_FBXO41"/>
    <property type="match status" value="1"/>
</dbReference>
<feature type="region of interest" description="Disordered" evidence="4">
    <location>
        <begin position="725"/>
        <end position="890"/>
    </location>
</feature>
<feature type="compositionally biased region" description="Polar residues" evidence="4">
    <location>
        <begin position="877"/>
        <end position="890"/>
    </location>
</feature>
<organism evidence="6 7">
    <name type="scientific">Magallana gigas</name>
    <name type="common">Pacific oyster</name>
    <name type="synonym">Crassostrea gigas</name>
    <dbReference type="NCBI Taxonomy" id="29159"/>
    <lineage>
        <taxon>Eukaryota</taxon>
        <taxon>Metazoa</taxon>
        <taxon>Spiralia</taxon>
        <taxon>Lophotrochozoa</taxon>
        <taxon>Mollusca</taxon>
        <taxon>Bivalvia</taxon>
        <taxon>Autobranchia</taxon>
        <taxon>Pteriomorphia</taxon>
        <taxon>Ostreida</taxon>
        <taxon>Ostreoidea</taxon>
        <taxon>Ostreidae</taxon>
        <taxon>Magallana</taxon>
    </lineage>
</organism>
<feature type="region of interest" description="Disordered" evidence="4">
    <location>
        <begin position="81"/>
        <end position="111"/>
    </location>
</feature>
<feature type="compositionally biased region" description="Polar residues" evidence="4">
    <location>
        <begin position="1557"/>
        <end position="1607"/>
    </location>
</feature>
<feature type="compositionally biased region" description="Polar residues" evidence="4">
    <location>
        <begin position="1265"/>
        <end position="1279"/>
    </location>
</feature>
<feature type="compositionally biased region" description="Basic and acidic residues" evidence="4">
    <location>
        <begin position="1531"/>
        <end position="1550"/>
    </location>
</feature>
<feature type="compositionally biased region" description="Basic and acidic residues" evidence="4">
    <location>
        <begin position="1813"/>
        <end position="1831"/>
    </location>
</feature>
<dbReference type="PANTHER" id="PTHR15739">
    <property type="entry name" value="ZINC FINGER PROTEIN"/>
    <property type="match status" value="1"/>
</dbReference>
<feature type="compositionally biased region" description="Basic and acidic residues" evidence="4">
    <location>
        <begin position="1000"/>
        <end position="1050"/>
    </location>
</feature>
<feature type="compositionally biased region" description="Low complexity" evidence="4">
    <location>
        <begin position="1516"/>
        <end position="1526"/>
    </location>
</feature>
<evidence type="ECO:0000256" key="1">
    <source>
        <dbReference type="ARBA" id="ARBA00022553"/>
    </source>
</evidence>
<evidence type="ECO:0000313" key="6">
    <source>
        <dbReference type="EnsemblMetazoa" id="G15134.1:cds"/>
    </source>
</evidence>
<feature type="region of interest" description="Disordered" evidence="4">
    <location>
        <begin position="923"/>
        <end position="1072"/>
    </location>
</feature>
<feature type="coiled-coil region" evidence="3">
    <location>
        <begin position="213"/>
        <end position="258"/>
    </location>
</feature>
<dbReference type="Pfam" id="PF12937">
    <property type="entry name" value="F-box-like"/>
    <property type="match status" value="1"/>
</dbReference>
<dbReference type="PROSITE" id="PS50181">
    <property type="entry name" value="FBOX"/>
    <property type="match status" value="1"/>
</dbReference>
<feature type="compositionally biased region" description="Low complexity" evidence="4">
    <location>
        <begin position="1458"/>
        <end position="1475"/>
    </location>
</feature>
<feature type="region of interest" description="Disordered" evidence="4">
    <location>
        <begin position="1804"/>
        <end position="1873"/>
    </location>
</feature>
<feature type="compositionally biased region" description="Low complexity" evidence="4">
    <location>
        <begin position="1711"/>
        <end position="1724"/>
    </location>
</feature>
<dbReference type="InterPro" id="IPR036047">
    <property type="entry name" value="F-box-like_dom_sf"/>
</dbReference>
<dbReference type="InterPro" id="IPR057038">
    <property type="entry name" value="FBX41/ZN365_Znf-C2H2"/>
</dbReference>
<feature type="compositionally biased region" description="Polar residues" evidence="4">
    <location>
        <begin position="799"/>
        <end position="820"/>
    </location>
</feature>
<feature type="coiled-coil region" evidence="3">
    <location>
        <begin position="298"/>
        <end position="449"/>
    </location>
</feature>
<dbReference type="InterPro" id="IPR032675">
    <property type="entry name" value="LRR_dom_sf"/>
</dbReference>
<dbReference type="InterPro" id="IPR001810">
    <property type="entry name" value="F-box_dom"/>
</dbReference>
<feature type="compositionally biased region" description="Basic and acidic residues" evidence="4">
    <location>
        <begin position="667"/>
        <end position="679"/>
    </location>
</feature>
<feature type="compositionally biased region" description="Polar residues" evidence="4">
    <location>
        <begin position="685"/>
        <end position="707"/>
    </location>
</feature>
<dbReference type="PANTHER" id="PTHR15739:SF5">
    <property type="entry name" value="LD23158P"/>
    <property type="match status" value="1"/>
</dbReference>
<dbReference type="Gene3D" id="3.80.10.10">
    <property type="entry name" value="Ribonuclease Inhibitor"/>
    <property type="match status" value="1"/>
</dbReference>
<dbReference type="OrthoDB" id="6482165at2759"/>
<evidence type="ECO:0000256" key="4">
    <source>
        <dbReference type="SAM" id="MobiDB-lite"/>
    </source>
</evidence>
<feature type="compositionally biased region" description="Polar residues" evidence="4">
    <location>
        <begin position="1489"/>
        <end position="1515"/>
    </location>
</feature>
<feature type="compositionally biased region" description="Basic and acidic residues" evidence="4">
    <location>
        <begin position="1661"/>
        <end position="1688"/>
    </location>
</feature>
<dbReference type="InterPro" id="IPR052283">
    <property type="entry name" value="GenomicStab_NeuMorph_Reg"/>
</dbReference>
<feature type="compositionally biased region" description="Basic and acidic residues" evidence="4">
    <location>
        <begin position="949"/>
        <end position="959"/>
    </location>
</feature>
<accession>A0A8W8IRR4</accession>
<dbReference type="Pfam" id="PF23165">
    <property type="entry name" value="zf-C2H2_FBX41"/>
    <property type="match status" value="1"/>
</dbReference>
<feature type="region of interest" description="Disordered" evidence="4">
    <location>
        <begin position="137"/>
        <end position="156"/>
    </location>
</feature>
<feature type="coiled-coil region" evidence="3">
    <location>
        <begin position="515"/>
        <end position="542"/>
    </location>
</feature>
<feature type="region of interest" description="Disordered" evidence="4">
    <location>
        <begin position="1709"/>
        <end position="1785"/>
    </location>
</feature>
<feature type="region of interest" description="Disordered" evidence="4">
    <location>
        <begin position="1445"/>
        <end position="1688"/>
    </location>
</feature>
<keyword evidence="1" id="KW-0597">Phosphoprotein</keyword>
<feature type="compositionally biased region" description="Polar residues" evidence="4">
    <location>
        <begin position="1615"/>
        <end position="1626"/>
    </location>
</feature>
<evidence type="ECO:0000259" key="5">
    <source>
        <dbReference type="PROSITE" id="PS50181"/>
    </source>
</evidence>
<feature type="domain" description="F-box" evidence="5">
    <location>
        <begin position="1941"/>
        <end position="1978"/>
    </location>
</feature>
<keyword evidence="7" id="KW-1185">Reference proteome</keyword>
<feature type="compositionally biased region" description="Polar residues" evidence="4">
    <location>
        <begin position="1857"/>
        <end position="1873"/>
    </location>
</feature>